<keyword evidence="2" id="KW-1185">Reference proteome</keyword>
<evidence type="ECO:0000313" key="1">
    <source>
        <dbReference type="EMBL" id="CAL7948833.1"/>
    </source>
</evidence>
<gene>
    <name evidence="1" type="ORF">XYLVIOL_LOCUS9099</name>
</gene>
<organism evidence="1 2">
    <name type="scientific">Xylocopa violacea</name>
    <name type="common">Violet carpenter bee</name>
    <name type="synonym">Apis violacea</name>
    <dbReference type="NCBI Taxonomy" id="135666"/>
    <lineage>
        <taxon>Eukaryota</taxon>
        <taxon>Metazoa</taxon>
        <taxon>Ecdysozoa</taxon>
        <taxon>Arthropoda</taxon>
        <taxon>Hexapoda</taxon>
        <taxon>Insecta</taxon>
        <taxon>Pterygota</taxon>
        <taxon>Neoptera</taxon>
        <taxon>Endopterygota</taxon>
        <taxon>Hymenoptera</taxon>
        <taxon>Apocrita</taxon>
        <taxon>Aculeata</taxon>
        <taxon>Apoidea</taxon>
        <taxon>Anthophila</taxon>
        <taxon>Apidae</taxon>
        <taxon>Xylocopa</taxon>
        <taxon>Xylocopa</taxon>
    </lineage>
</organism>
<sequence length="88" mass="10271">MMAFRKHYNLKMHQCEIMYIYPSSVGYTHRICYVHHGGSLGRKRVKGSLLLARARISCASQTSTQFCVIDPWNEKFHSFLISIRRSYG</sequence>
<proteinExistence type="predicted"/>
<dbReference type="Proteomes" id="UP001642520">
    <property type="component" value="Unassembled WGS sequence"/>
</dbReference>
<protein>
    <submittedName>
        <fullName evidence="1">Uncharacterized protein</fullName>
    </submittedName>
</protein>
<dbReference type="EMBL" id="CAXAJV020001299">
    <property type="protein sequence ID" value="CAL7948833.1"/>
    <property type="molecule type" value="Genomic_DNA"/>
</dbReference>
<comment type="caution">
    <text evidence="1">The sequence shown here is derived from an EMBL/GenBank/DDBJ whole genome shotgun (WGS) entry which is preliminary data.</text>
</comment>
<accession>A0ABP1P8M2</accession>
<reference evidence="1 2" key="1">
    <citation type="submission" date="2024-08" db="EMBL/GenBank/DDBJ databases">
        <authorList>
            <person name="Will J Nash"/>
            <person name="Angela Man"/>
            <person name="Seanna McTaggart"/>
            <person name="Kendall Baker"/>
            <person name="Tom Barker"/>
            <person name="Leah Catchpole"/>
            <person name="Alex Durrant"/>
            <person name="Karim Gharbi"/>
            <person name="Naomi Irish"/>
            <person name="Gemy Kaithakottil"/>
            <person name="Debby Ku"/>
            <person name="Aaliyah Providence"/>
            <person name="Felix Shaw"/>
            <person name="David Swarbreck"/>
            <person name="Chris Watkins"/>
            <person name="Ann M. McCartney"/>
            <person name="Giulio Formenti"/>
            <person name="Alice Mouton"/>
            <person name="Noel Vella"/>
            <person name="Bjorn M von Reumont"/>
            <person name="Adriana Vella"/>
            <person name="Wilfried Haerty"/>
        </authorList>
    </citation>
    <scope>NUCLEOTIDE SEQUENCE [LARGE SCALE GENOMIC DNA]</scope>
</reference>
<name>A0ABP1P8M2_XYLVO</name>
<evidence type="ECO:0000313" key="2">
    <source>
        <dbReference type="Proteomes" id="UP001642520"/>
    </source>
</evidence>